<organism evidence="1 2">
    <name type="scientific">Ahniella affigens</name>
    <dbReference type="NCBI Taxonomy" id="2021234"/>
    <lineage>
        <taxon>Bacteria</taxon>
        <taxon>Pseudomonadati</taxon>
        <taxon>Pseudomonadota</taxon>
        <taxon>Gammaproteobacteria</taxon>
        <taxon>Lysobacterales</taxon>
        <taxon>Rhodanobacteraceae</taxon>
        <taxon>Ahniella</taxon>
    </lineage>
</organism>
<evidence type="ECO:0000313" key="2">
    <source>
        <dbReference type="Proteomes" id="UP000241074"/>
    </source>
</evidence>
<name>A0A2P1PS09_9GAMM</name>
<dbReference type="KEGG" id="xba:C7S18_10725"/>
<sequence>MVATHPDSCEFSAAFERSVSGSVDDFGSNWTLFWSRAMHASRVFRCADRALCQKSWRSKVMAERAFTSPEVMVSSH</sequence>
<protein>
    <submittedName>
        <fullName evidence="1">Uncharacterized protein</fullName>
    </submittedName>
</protein>
<proteinExistence type="predicted"/>
<dbReference type="AlphaFoldDB" id="A0A2P1PS09"/>
<gene>
    <name evidence="1" type="ORF">C7S18_10725</name>
</gene>
<dbReference type="Proteomes" id="UP000241074">
    <property type="component" value="Chromosome"/>
</dbReference>
<dbReference type="EMBL" id="CP027860">
    <property type="protein sequence ID" value="AVP97643.1"/>
    <property type="molecule type" value="Genomic_DNA"/>
</dbReference>
<reference evidence="1 2" key="1">
    <citation type="submission" date="2018-03" db="EMBL/GenBank/DDBJ databases">
        <title>Ahniella affigens gen. nov., sp. nov., a gammaproteobacterium isolated from sandy soil near a stream.</title>
        <authorList>
            <person name="Ko Y."/>
            <person name="Kim J.-H."/>
        </authorList>
    </citation>
    <scope>NUCLEOTIDE SEQUENCE [LARGE SCALE GENOMIC DNA]</scope>
    <source>
        <strain evidence="1 2">D13</strain>
    </source>
</reference>
<accession>A0A2P1PS09</accession>
<evidence type="ECO:0000313" key="1">
    <source>
        <dbReference type="EMBL" id="AVP97643.1"/>
    </source>
</evidence>
<reference evidence="1 2" key="2">
    <citation type="submission" date="2018-03" db="EMBL/GenBank/DDBJ databases">
        <authorList>
            <person name="Keele B.F."/>
        </authorList>
    </citation>
    <scope>NUCLEOTIDE SEQUENCE [LARGE SCALE GENOMIC DNA]</scope>
    <source>
        <strain evidence="1 2">D13</strain>
    </source>
</reference>
<keyword evidence="2" id="KW-1185">Reference proteome</keyword>